<dbReference type="Proteomes" id="UP000504631">
    <property type="component" value="Unplaced"/>
</dbReference>
<dbReference type="GeneID" id="117240029"/>
<feature type="domain" description="PiggyBac transposable element-derived protein" evidence="1">
    <location>
        <begin position="23"/>
        <end position="97"/>
    </location>
</feature>
<organism evidence="2 3">
    <name type="scientific">Bombus vosnesenskii</name>
    <dbReference type="NCBI Taxonomy" id="207650"/>
    <lineage>
        <taxon>Eukaryota</taxon>
        <taxon>Metazoa</taxon>
        <taxon>Ecdysozoa</taxon>
        <taxon>Arthropoda</taxon>
        <taxon>Hexapoda</taxon>
        <taxon>Insecta</taxon>
        <taxon>Pterygota</taxon>
        <taxon>Neoptera</taxon>
        <taxon>Endopterygota</taxon>
        <taxon>Hymenoptera</taxon>
        <taxon>Apocrita</taxon>
        <taxon>Aculeata</taxon>
        <taxon>Apoidea</taxon>
        <taxon>Anthophila</taxon>
        <taxon>Apidae</taxon>
        <taxon>Bombus</taxon>
        <taxon>Pyrobombus</taxon>
    </lineage>
</organism>
<keyword evidence="2" id="KW-1185">Reference proteome</keyword>
<gene>
    <name evidence="3" type="primary">LOC117240029</name>
</gene>
<dbReference type="Pfam" id="PF13843">
    <property type="entry name" value="DDE_Tnp_1_7"/>
    <property type="match status" value="2"/>
</dbReference>
<dbReference type="PANTHER" id="PTHR46599">
    <property type="entry name" value="PIGGYBAC TRANSPOSABLE ELEMENT-DERIVED PROTEIN 4"/>
    <property type="match status" value="1"/>
</dbReference>
<sequence>MKLTAKLITINRKQDKYSALMQNEDIVIDETMVSWRGRLTFRQYILTKSHKYGIKLFKLCSTEGYTWFAKVYSGRDITGSKQVGTAENVCIEFADKLDACRWNCTVQQKNNFIMSYQLKRGEMITRKDKNGIVMLKRRDVRDVRILSTKHAPIMISSSNSTYRRRPPKQKPLVVIVYNNGKTSIDRSNQMVSYVTTIRKSIKWYRKLALHLLLGTTMINAHIVYQITTNRKIRENFGKFASPNGPMCPQKILCSTTIGRKRRRCPTIWRFVRISKASL</sequence>
<protein>
    <submittedName>
        <fullName evidence="3">PiggyBac transposable element-derived protein 4-like</fullName>
    </submittedName>
</protein>
<reference evidence="3" key="1">
    <citation type="submission" date="2025-08" db="UniProtKB">
        <authorList>
            <consortium name="RefSeq"/>
        </authorList>
    </citation>
    <scope>IDENTIFICATION</scope>
    <source>
        <tissue evidence="3">Muscle</tissue>
    </source>
</reference>
<dbReference type="InterPro" id="IPR029526">
    <property type="entry name" value="PGBD"/>
</dbReference>
<evidence type="ECO:0000313" key="2">
    <source>
        <dbReference type="Proteomes" id="UP000504631"/>
    </source>
</evidence>
<accession>A0A6J3L952</accession>
<name>A0A6J3L952_9HYME</name>
<dbReference type="PANTHER" id="PTHR46599:SF3">
    <property type="entry name" value="PIGGYBAC TRANSPOSABLE ELEMENT-DERIVED PROTEIN 4"/>
    <property type="match status" value="1"/>
</dbReference>
<dbReference type="AlphaFoldDB" id="A0A6J3L952"/>
<dbReference type="RefSeq" id="XP_033361770.1">
    <property type="nucleotide sequence ID" value="XM_033505879.1"/>
</dbReference>
<proteinExistence type="predicted"/>
<evidence type="ECO:0000313" key="3">
    <source>
        <dbReference type="RefSeq" id="XP_033361770.1"/>
    </source>
</evidence>
<evidence type="ECO:0000259" key="1">
    <source>
        <dbReference type="Pfam" id="PF13843"/>
    </source>
</evidence>
<dbReference type="KEGG" id="bvk:117240029"/>
<feature type="domain" description="PiggyBac transposable element-derived protein" evidence="1">
    <location>
        <begin position="116"/>
        <end position="221"/>
    </location>
</feature>